<keyword evidence="18" id="KW-1185">Reference proteome</keyword>
<protein>
    <recommendedName>
        <fullName evidence="6 15">Cyclic di-GMP-binding protein</fullName>
    </recommendedName>
    <alternativeName>
        <fullName evidence="14 15">Cellulose synthase regulatory subunit</fullName>
    </alternativeName>
</protein>
<evidence type="ECO:0000256" key="14">
    <source>
        <dbReference type="ARBA" id="ARBA00033444"/>
    </source>
</evidence>
<dbReference type="InterPro" id="IPR003920">
    <property type="entry name" value="Cell_synth_B"/>
</dbReference>
<feature type="signal peptide" evidence="15">
    <location>
        <begin position="1"/>
        <end position="28"/>
    </location>
</feature>
<evidence type="ECO:0000256" key="5">
    <source>
        <dbReference type="ARBA" id="ARBA00011437"/>
    </source>
</evidence>
<comment type="similarity">
    <text evidence="4 15">Belongs to the AcsB/BcsB family.</text>
</comment>
<dbReference type="Pfam" id="PF03170">
    <property type="entry name" value="BcsB"/>
    <property type="match status" value="1"/>
</dbReference>
<dbReference type="UniPathway" id="UPA00694"/>
<dbReference type="Gene3D" id="2.60.120.260">
    <property type="entry name" value="Galactose-binding domain-like"/>
    <property type="match status" value="2"/>
</dbReference>
<feature type="chain" id="PRO_5019614859" description="Cyclic di-GMP-binding protein" evidence="15">
    <location>
        <begin position="29"/>
        <end position="842"/>
    </location>
</feature>
<name>A0A494XGQ8_9BURK</name>
<dbReference type="NCBIfam" id="NF008327">
    <property type="entry name" value="PRK11114.2-1"/>
    <property type="match status" value="1"/>
</dbReference>
<dbReference type="PANTHER" id="PTHR39083">
    <property type="entry name" value="CYCLIC DI-GMP-BINDING PROTEIN"/>
    <property type="match status" value="1"/>
</dbReference>
<feature type="compositionally biased region" description="Pro residues" evidence="16">
    <location>
        <begin position="80"/>
        <end position="89"/>
    </location>
</feature>
<comment type="subcellular location">
    <subcellularLocation>
        <location evidence="2">Cell inner membrane</location>
        <topology evidence="2">Single-pass membrane protein</topology>
    </subcellularLocation>
</comment>
<organism evidence="17 18">
    <name type="scientific">Pararobbsia silviterrae</name>
    <dbReference type="NCBI Taxonomy" id="1792498"/>
    <lineage>
        <taxon>Bacteria</taxon>
        <taxon>Pseudomonadati</taxon>
        <taxon>Pseudomonadota</taxon>
        <taxon>Betaproteobacteria</taxon>
        <taxon>Burkholderiales</taxon>
        <taxon>Burkholderiaceae</taxon>
        <taxon>Pararobbsia</taxon>
    </lineage>
</organism>
<dbReference type="Proteomes" id="UP000270342">
    <property type="component" value="Unassembled WGS sequence"/>
</dbReference>
<keyword evidence="10 15" id="KW-0812">Transmembrane</keyword>
<dbReference type="PRINTS" id="PR01440">
    <property type="entry name" value="CELLSNTHASEB"/>
</dbReference>
<comment type="pathway">
    <text evidence="3 15">Glycan metabolism; bacterial cellulose biosynthesis.</text>
</comment>
<keyword evidence="7 15" id="KW-1003">Cell membrane</keyword>
<evidence type="ECO:0000256" key="6">
    <source>
        <dbReference type="ARBA" id="ARBA00021844"/>
    </source>
</evidence>
<feature type="transmembrane region" description="Helical" evidence="15">
    <location>
        <begin position="809"/>
        <end position="827"/>
    </location>
</feature>
<feature type="compositionally biased region" description="Polar residues" evidence="16">
    <location>
        <begin position="62"/>
        <end position="77"/>
    </location>
</feature>
<keyword evidence="15" id="KW-0732">Signal</keyword>
<evidence type="ECO:0000256" key="15">
    <source>
        <dbReference type="RuleBase" id="RU365021"/>
    </source>
</evidence>
<evidence type="ECO:0000256" key="4">
    <source>
        <dbReference type="ARBA" id="ARBA00010714"/>
    </source>
</evidence>
<dbReference type="GO" id="GO:0030244">
    <property type="term" value="P:cellulose biosynthetic process"/>
    <property type="evidence" value="ECO:0007669"/>
    <property type="project" value="UniProtKB-KW"/>
</dbReference>
<evidence type="ECO:0000256" key="8">
    <source>
        <dbReference type="ARBA" id="ARBA00022519"/>
    </source>
</evidence>
<evidence type="ECO:0000256" key="1">
    <source>
        <dbReference type="ARBA" id="ARBA00002057"/>
    </source>
</evidence>
<feature type="region of interest" description="Disordered" evidence="16">
    <location>
        <begin position="30"/>
        <end position="113"/>
    </location>
</feature>
<comment type="subunit">
    <text evidence="5 15">Tightly associated with the cellulose synthase catalytic subunit.</text>
</comment>
<evidence type="ECO:0000256" key="3">
    <source>
        <dbReference type="ARBA" id="ARBA00005186"/>
    </source>
</evidence>
<keyword evidence="11 15" id="KW-0135">Cellulose biosynthesis</keyword>
<evidence type="ECO:0000256" key="7">
    <source>
        <dbReference type="ARBA" id="ARBA00022475"/>
    </source>
</evidence>
<evidence type="ECO:0000256" key="11">
    <source>
        <dbReference type="ARBA" id="ARBA00022916"/>
    </source>
</evidence>
<dbReference type="InterPro" id="IPR018513">
    <property type="entry name" value="Cell_synthase_bac"/>
</dbReference>
<evidence type="ECO:0000256" key="16">
    <source>
        <dbReference type="SAM" id="MobiDB-lite"/>
    </source>
</evidence>
<keyword evidence="8 15" id="KW-0997">Cell inner membrane</keyword>
<dbReference type="GO" id="GO:0005886">
    <property type="term" value="C:plasma membrane"/>
    <property type="evidence" value="ECO:0007669"/>
    <property type="project" value="UniProtKB-SubCell"/>
</dbReference>
<dbReference type="EMBL" id="RBZU01000012">
    <property type="protein sequence ID" value="RKP47766.1"/>
    <property type="molecule type" value="Genomic_DNA"/>
</dbReference>
<dbReference type="PANTHER" id="PTHR39083:SF1">
    <property type="entry name" value="CYCLIC DI-GMP-BINDING PROTEIN"/>
    <property type="match status" value="1"/>
</dbReference>
<dbReference type="AlphaFoldDB" id="A0A494XGQ8"/>
<evidence type="ECO:0000256" key="2">
    <source>
        <dbReference type="ARBA" id="ARBA00004377"/>
    </source>
</evidence>
<evidence type="ECO:0000256" key="12">
    <source>
        <dbReference type="ARBA" id="ARBA00022989"/>
    </source>
</evidence>
<keyword evidence="9 15" id="KW-0973">c-di-GMP</keyword>
<evidence type="ECO:0000256" key="9">
    <source>
        <dbReference type="ARBA" id="ARBA00022636"/>
    </source>
</evidence>
<proteinExistence type="inferred from homology"/>
<evidence type="ECO:0000313" key="18">
    <source>
        <dbReference type="Proteomes" id="UP000270342"/>
    </source>
</evidence>
<accession>A0A494XGQ8</accession>
<gene>
    <name evidence="17" type="primary">bcsB</name>
    <name evidence="17" type="ORF">D7S86_22675</name>
</gene>
<comment type="function">
    <text evidence="1 15">Binds the cellulose synthase activator, bis-(3'-5') cyclic diguanylic acid (c-di-GMP).</text>
</comment>
<evidence type="ECO:0000313" key="17">
    <source>
        <dbReference type="EMBL" id="RKP47766.1"/>
    </source>
</evidence>
<dbReference type="GO" id="GO:0006011">
    <property type="term" value="P:UDP-alpha-D-glucose metabolic process"/>
    <property type="evidence" value="ECO:0007669"/>
    <property type="project" value="InterPro"/>
</dbReference>
<dbReference type="OrthoDB" id="9806702at2"/>
<evidence type="ECO:0000256" key="10">
    <source>
        <dbReference type="ARBA" id="ARBA00022692"/>
    </source>
</evidence>
<dbReference type="NCBIfam" id="NF008323">
    <property type="entry name" value="PRK11114.1-1"/>
    <property type="match status" value="1"/>
</dbReference>
<sequence length="842" mass="90074">MARRRHRLGARAIACVLAGLGVLSIAQAATPASGNAPDPEQAAPAVRKAATSRVASAPGVPSLSSTPAAILGTDTSTAPLAPPVPPPGDARPFDPNATPLPMFATPVPDGSRLVSDRVPTTRDDANTPSGGRQAVLTFKQLGALDPLQLRGVEGQSGVPFSVRADEVVTAATLHLIYSYSPSLLPDISHLKVIVNGEPAATLPLPKTQGGMLLERDVPVEPRLLTEFNHVNIQLVGHYTKGCEDPASSALWATISNESALHLTFQSLPTRADLAQLPLPFFDRRDVRRLELPIVMPGQPDPGLLEAAGIVASHFGSLAGYRGALFPAFLDQLPPTGNAVVFATASAKPANVDIPPITGPTLSIIDRPGDVRGKLLLVLGRDDAELKTAATVLGIGQATLSGPTAVVTQLDDLKPREPYDAPNWVPSDRPVRFGELAPARDLSVTGYGADAVRVTVRVAPDLFGWHSRGVPIDLRYRYTPRPVADKSSLNISVNNDFVQAIRIPAQTAVGSDLSRWVSRFLPDPSTTARRTVYVPPHLLASQAQLRFHFYYEIPKTGECQGTYVDNVEGAIDPGSTIDLSSYPHYMALPDLAAFSTSGFPFTRMADLSQTAVVLPDHAGALDYSMYFALMGRMGDSTGYPVSGVNVTHAESVDADADKDLIVIGAPANQPLFEKWKSHMPFSRTGQASTFPVSDIAFRLVDWWRGAGHEAHAVKRGDLSLINDNSGALMMGFESPLRSERSVVAIVMSDANTSYDITRALMDPDLVSQIQGGLDVIHGKTITPVSNGEIYYVGQLPPIQYLRWAMSEHPWMLVICGALAAVLLAALMYRTLRGIAIRRLKDDA</sequence>
<keyword evidence="12 15" id="KW-1133">Transmembrane helix</keyword>
<reference evidence="17 18" key="1">
    <citation type="submission" date="2018-10" db="EMBL/GenBank/DDBJ databases">
        <title>Robbsia sp. DHC34, isolated from soil.</title>
        <authorList>
            <person name="Gao Z.-H."/>
            <person name="Qiu L.-H."/>
        </authorList>
    </citation>
    <scope>NUCLEOTIDE SEQUENCE [LARGE SCALE GENOMIC DNA]</scope>
    <source>
        <strain evidence="17 18">DHC34</strain>
    </source>
</reference>
<comment type="caution">
    <text evidence="17">The sequence shown here is derived from an EMBL/GenBank/DDBJ whole genome shotgun (WGS) entry which is preliminary data.</text>
</comment>
<evidence type="ECO:0000256" key="13">
    <source>
        <dbReference type="ARBA" id="ARBA00023136"/>
    </source>
</evidence>
<keyword evidence="13 15" id="KW-0472">Membrane</keyword>